<evidence type="ECO:0008006" key="5">
    <source>
        <dbReference type="Google" id="ProtNLM"/>
    </source>
</evidence>
<dbReference type="InterPro" id="IPR037643">
    <property type="entry name" value="HHLA1"/>
</dbReference>
<feature type="transmembrane region" description="Helical" evidence="2">
    <location>
        <begin position="6"/>
        <end position="26"/>
    </location>
</feature>
<dbReference type="Proteomes" id="UP001479290">
    <property type="component" value="Unassembled WGS sequence"/>
</dbReference>
<dbReference type="AlphaFoldDB" id="A0AAW2B3H2"/>
<dbReference type="PANTHER" id="PTHR15299:SF3">
    <property type="entry name" value="HERV-H LTR-ASSOCIATING PROTEIN 1"/>
    <property type="match status" value="1"/>
</dbReference>
<evidence type="ECO:0000313" key="3">
    <source>
        <dbReference type="EMBL" id="KAK9980012.1"/>
    </source>
</evidence>
<comment type="caution">
    <text evidence="3">The sequence shown here is derived from an EMBL/GenBank/DDBJ whole genome shotgun (WGS) entry which is preliminary data.</text>
</comment>
<proteinExistence type="predicted"/>
<keyword evidence="2" id="KW-0472">Membrane</keyword>
<feature type="region of interest" description="Disordered" evidence="1">
    <location>
        <begin position="233"/>
        <end position="264"/>
    </location>
</feature>
<dbReference type="PANTHER" id="PTHR15299">
    <property type="entry name" value="HERV-H LTR-ASSOCIATING PROTEIN 1"/>
    <property type="match status" value="1"/>
</dbReference>
<keyword evidence="4" id="KW-1185">Reference proteome</keyword>
<feature type="compositionally biased region" description="Basic and acidic residues" evidence="1">
    <location>
        <begin position="241"/>
        <end position="255"/>
    </location>
</feature>
<organism evidence="3 4">
    <name type="scientific">Culter alburnus</name>
    <name type="common">Topmouth culter</name>
    <dbReference type="NCBI Taxonomy" id="194366"/>
    <lineage>
        <taxon>Eukaryota</taxon>
        <taxon>Metazoa</taxon>
        <taxon>Chordata</taxon>
        <taxon>Craniata</taxon>
        <taxon>Vertebrata</taxon>
        <taxon>Euteleostomi</taxon>
        <taxon>Actinopterygii</taxon>
        <taxon>Neopterygii</taxon>
        <taxon>Teleostei</taxon>
        <taxon>Ostariophysi</taxon>
        <taxon>Cypriniformes</taxon>
        <taxon>Xenocyprididae</taxon>
        <taxon>Xenocypridinae</taxon>
        <taxon>Culter</taxon>
    </lineage>
</organism>
<evidence type="ECO:0000313" key="4">
    <source>
        <dbReference type="Proteomes" id="UP001479290"/>
    </source>
</evidence>
<gene>
    <name evidence="3" type="ORF">ABG768_013412</name>
</gene>
<protein>
    <recommendedName>
        <fullName evidence="5">HERV-H LTR-associating 1</fullName>
    </recommendedName>
</protein>
<keyword evidence="2" id="KW-0812">Transmembrane</keyword>
<accession>A0AAW2B3H2</accession>
<dbReference type="EMBL" id="JAWDJR010000002">
    <property type="protein sequence ID" value="KAK9980012.1"/>
    <property type="molecule type" value="Genomic_DNA"/>
</dbReference>
<keyword evidence="2" id="KW-1133">Transmembrane helix</keyword>
<evidence type="ECO:0000256" key="1">
    <source>
        <dbReference type="SAM" id="MobiDB-lite"/>
    </source>
</evidence>
<reference evidence="3 4" key="1">
    <citation type="submission" date="2024-05" db="EMBL/GenBank/DDBJ databases">
        <title>A high-quality chromosomal-level genome assembly of Topmouth culter (Culter alburnus).</title>
        <authorList>
            <person name="Zhao H."/>
        </authorList>
    </citation>
    <scope>NUCLEOTIDE SEQUENCE [LARGE SCALE GENOMIC DNA]</scope>
    <source>
        <strain evidence="3">CATC2023</strain>
        <tissue evidence="3">Muscle</tissue>
    </source>
</reference>
<evidence type="ECO:0000256" key="2">
    <source>
        <dbReference type="SAM" id="Phobius"/>
    </source>
</evidence>
<name>A0AAW2B3H2_CULAL</name>
<sequence length="473" mass="53109">MANLKLKHWISIRICAVIVTLFLIHVQVKRQSQLMQTEKRELLLSTEIPAEHIDPASIDLTGLVNTLINASQPGSQHLFSLLSVTSHSSLSLHKLTLLVYNISNFQDIESSLFSLRYCYCLTNRTNDLTDFTAILLDVMGNSTSYLQELFKSNSILSVSQKNSSDCIYICVMAGKTDSDLSQLWDMGSVTPLFNQTITEEVTRGNMTFPLLPFVWHDLPNNSELVLWPKASTDSYRTPSTDSHRSRVPTSDESKTEVPTTSATITSSPLIRWTVAPPTTATVTTTATVSMTDTSTSDLTTAVITQSKAETMTTQPTKTPHATVTTVTSQTTTISLATEKKTTTTSIQQLTKVSHTEKPGCPWRIELLRQGSEKEDLKETLEEELIWGRATISSVKLQPCVFELCKFYSQCVCRGFSHRAAALQRYCVDSHHWYERHTAEVCSRMRRVTFSKSFRRKFEHAAVRLCVITSHLFM</sequence>